<keyword evidence="2" id="KW-0238">DNA-binding</keyword>
<dbReference type="EMBL" id="QVLV01000021">
    <property type="protein sequence ID" value="RGE56798.1"/>
    <property type="molecule type" value="Genomic_DNA"/>
</dbReference>
<dbReference type="GO" id="GO:0003700">
    <property type="term" value="F:DNA-binding transcription factor activity"/>
    <property type="evidence" value="ECO:0007669"/>
    <property type="project" value="InterPro"/>
</dbReference>
<dbReference type="Proteomes" id="UP000260812">
    <property type="component" value="Unassembled WGS sequence"/>
</dbReference>
<dbReference type="GeneID" id="97989598"/>
<gene>
    <name evidence="6" type="ORF">DXC51_22750</name>
</gene>
<evidence type="ECO:0000313" key="6">
    <source>
        <dbReference type="EMBL" id="RGE56798.1"/>
    </source>
</evidence>
<dbReference type="PROSITE" id="PS01124">
    <property type="entry name" value="HTH_ARAC_FAMILY_2"/>
    <property type="match status" value="1"/>
</dbReference>
<dbReference type="Gene3D" id="3.20.80.10">
    <property type="entry name" value="Regulatory factor, effector binding domain"/>
    <property type="match status" value="2"/>
</dbReference>
<dbReference type="PROSITE" id="PS00041">
    <property type="entry name" value="HTH_ARAC_FAMILY_1"/>
    <property type="match status" value="1"/>
</dbReference>
<dbReference type="Pfam" id="PF14526">
    <property type="entry name" value="Cass2"/>
    <property type="match status" value="1"/>
</dbReference>
<dbReference type="InterPro" id="IPR009057">
    <property type="entry name" value="Homeodomain-like_sf"/>
</dbReference>
<dbReference type="InterPro" id="IPR050959">
    <property type="entry name" value="MarA-like"/>
</dbReference>
<dbReference type="SUPFAM" id="SSF55136">
    <property type="entry name" value="Probable bacterial effector-binding domain"/>
    <property type="match status" value="2"/>
</dbReference>
<dbReference type="PANTHER" id="PTHR47504">
    <property type="entry name" value="RIGHT ORIGIN-BINDING PROTEIN"/>
    <property type="match status" value="1"/>
</dbReference>
<dbReference type="PANTHER" id="PTHR47504:SF5">
    <property type="entry name" value="RIGHT ORIGIN-BINDING PROTEIN"/>
    <property type="match status" value="1"/>
</dbReference>
<name>A0A3E3HY84_9FIRM</name>
<dbReference type="InterPro" id="IPR011256">
    <property type="entry name" value="Reg_factor_effector_dom_sf"/>
</dbReference>
<keyword evidence="1" id="KW-0805">Transcription regulation</keyword>
<keyword evidence="4" id="KW-0175">Coiled coil</keyword>
<dbReference type="InterPro" id="IPR029441">
    <property type="entry name" value="Cass2"/>
</dbReference>
<feature type="domain" description="HTH araC/xylS-type" evidence="5">
    <location>
        <begin position="8"/>
        <end position="105"/>
    </location>
</feature>
<dbReference type="GO" id="GO:0043565">
    <property type="term" value="F:sequence-specific DNA binding"/>
    <property type="evidence" value="ECO:0007669"/>
    <property type="project" value="InterPro"/>
</dbReference>
<dbReference type="Pfam" id="PF12833">
    <property type="entry name" value="HTH_18"/>
    <property type="match status" value="1"/>
</dbReference>
<accession>A0A3E3HY84</accession>
<dbReference type="Gene3D" id="1.10.10.60">
    <property type="entry name" value="Homeodomain-like"/>
    <property type="match status" value="2"/>
</dbReference>
<dbReference type="InterPro" id="IPR010499">
    <property type="entry name" value="AraC_E-bd"/>
</dbReference>
<evidence type="ECO:0000313" key="7">
    <source>
        <dbReference type="Proteomes" id="UP000260812"/>
    </source>
</evidence>
<evidence type="ECO:0000256" key="2">
    <source>
        <dbReference type="ARBA" id="ARBA00023125"/>
    </source>
</evidence>
<comment type="caution">
    <text evidence="6">The sequence shown here is derived from an EMBL/GenBank/DDBJ whole genome shotgun (WGS) entry which is preliminary data.</text>
</comment>
<keyword evidence="7" id="KW-1185">Reference proteome</keyword>
<dbReference type="InterPro" id="IPR018062">
    <property type="entry name" value="HTH_AraC-typ_CS"/>
</dbReference>
<feature type="coiled-coil region" evidence="4">
    <location>
        <begin position="4"/>
        <end position="35"/>
    </location>
</feature>
<sequence length="457" mass="53060">MNYYERIQKAIDFLEDNLENEIRAEEAAKEAYMSVSNFYRLFFAITGFQAKEYLIMRRMSLAAYDICQGMKVLDAAVKYAYTSADAFSRIFKKVTGFSPSACSRERADYKFERINVMDKYFEIPDEEMNEKYPDIKILKEMPPMRVAYFCYYGKNPEDGAFATMSQWVLREKLDIRSGNYRIFGYNAPDCDPSAEEYGYEVCVTIPEDMEVTDEKIKTKRLSGGLYAVITIERTKEEELGEGIMRGWKRFSNWLEGSKYVYGDAQWLEEHLGFDDAFAHTGGVELYMPVRLKKDIQAELTNETEEYVEPFMTASCTATGPGAEARARKKLAAWMADRGILPGREENRLFAFYSFEKLDSPGFFYRLYIQIPYEMEIKDGEGVIKEEFPGGLYLKRLVKYAQNGRSWFDFIKKMENSDRYGFGPQPFMEEYLVDTVEICGETEVVQYMPVVKKDGEQA</sequence>
<keyword evidence="3" id="KW-0804">Transcription</keyword>
<dbReference type="SMART" id="SM00342">
    <property type="entry name" value="HTH_ARAC"/>
    <property type="match status" value="1"/>
</dbReference>
<reference evidence="6" key="1">
    <citation type="submission" date="2018-08" db="EMBL/GenBank/DDBJ databases">
        <title>A genome reference for cultivated species of the human gut microbiota.</title>
        <authorList>
            <person name="Zou Y."/>
            <person name="Xue W."/>
            <person name="Luo G."/>
        </authorList>
    </citation>
    <scope>NUCLEOTIDE SEQUENCE [LARGE SCALE GENOMIC DNA]</scope>
    <source>
        <strain evidence="6">TF05-5AC</strain>
    </source>
</reference>
<protein>
    <submittedName>
        <fullName evidence="6">Helix-turn-helix domain-containing protein</fullName>
    </submittedName>
</protein>
<proteinExistence type="predicted"/>
<dbReference type="SMART" id="SM00871">
    <property type="entry name" value="AraC_E_bind"/>
    <property type="match status" value="2"/>
</dbReference>
<evidence type="ECO:0000256" key="1">
    <source>
        <dbReference type="ARBA" id="ARBA00023015"/>
    </source>
</evidence>
<dbReference type="RefSeq" id="WP_035324235.1">
    <property type="nucleotide sequence ID" value="NZ_CANNOQ010000257.1"/>
</dbReference>
<evidence type="ECO:0000256" key="4">
    <source>
        <dbReference type="SAM" id="Coils"/>
    </source>
</evidence>
<dbReference type="SUPFAM" id="SSF46689">
    <property type="entry name" value="Homeodomain-like"/>
    <property type="match status" value="2"/>
</dbReference>
<evidence type="ECO:0000256" key="3">
    <source>
        <dbReference type="ARBA" id="ARBA00023163"/>
    </source>
</evidence>
<dbReference type="InterPro" id="IPR018060">
    <property type="entry name" value="HTH_AraC"/>
</dbReference>
<dbReference type="AlphaFoldDB" id="A0A3E3HY84"/>
<organism evidence="6 7">
    <name type="scientific">Eisenbergiella massiliensis</name>
    <dbReference type="NCBI Taxonomy" id="1720294"/>
    <lineage>
        <taxon>Bacteria</taxon>
        <taxon>Bacillati</taxon>
        <taxon>Bacillota</taxon>
        <taxon>Clostridia</taxon>
        <taxon>Lachnospirales</taxon>
        <taxon>Lachnospiraceae</taxon>
        <taxon>Eisenbergiella</taxon>
    </lineage>
</organism>
<evidence type="ECO:0000259" key="5">
    <source>
        <dbReference type="PROSITE" id="PS01124"/>
    </source>
</evidence>